<reference evidence="8 9" key="1">
    <citation type="journal article" date="2011" name="Cell">
        <title>The monarch butterfly genome yields insights into long-distance migration.</title>
        <authorList>
            <person name="Zhan S."/>
            <person name="Merlin C."/>
            <person name="Boore J.L."/>
            <person name="Reppert S.M."/>
        </authorList>
    </citation>
    <scope>NUCLEOTIDE SEQUENCE [LARGE SCALE GENOMIC DNA]</scope>
    <source>
        <strain evidence="8">F-2</strain>
    </source>
</reference>
<dbReference type="PROSITE" id="PS00134">
    <property type="entry name" value="TRYPSIN_HIS"/>
    <property type="match status" value="1"/>
</dbReference>
<dbReference type="GO" id="GO:0006508">
    <property type="term" value="P:proteolysis"/>
    <property type="evidence" value="ECO:0007669"/>
    <property type="project" value="UniProtKB-KW"/>
</dbReference>
<evidence type="ECO:0000256" key="1">
    <source>
        <dbReference type="ARBA" id="ARBA00004239"/>
    </source>
</evidence>
<keyword evidence="9" id="KW-1185">Reference proteome</keyword>
<protein>
    <submittedName>
        <fullName evidence="8">35kDa protease</fullName>
    </submittedName>
</protein>
<keyword evidence="3" id="KW-1015">Disulfide bond</keyword>
<dbReference type="SMART" id="SM00020">
    <property type="entry name" value="Tryp_SPc"/>
    <property type="match status" value="1"/>
</dbReference>
<evidence type="ECO:0000256" key="5">
    <source>
        <dbReference type="ARBA" id="ARBA00024195"/>
    </source>
</evidence>
<dbReference type="OrthoDB" id="5597713at2759"/>
<dbReference type="FunFam" id="2.40.10.10:FF:000068">
    <property type="entry name" value="transmembrane protease serine 2"/>
    <property type="match status" value="1"/>
</dbReference>
<dbReference type="Pfam" id="PF00089">
    <property type="entry name" value="Trypsin"/>
    <property type="match status" value="1"/>
</dbReference>
<evidence type="ECO:0000313" key="9">
    <source>
        <dbReference type="Proteomes" id="UP000007151"/>
    </source>
</evidence>
<comment type="similarity">
    <text evidence="5">Belongs to the peptidase S1 family. CLIP subfamily.</text>
</comment>
<comment type="subcellular location">
    <subcellularLocation>
        <location evidence="1">Secreted</location>
        <location evidence="1">Extracellular space</location>
    </subcellularLocation>
</comment>
<dbReference type="InterPro" id="IPR051487">
    <property type="entry name" value="Ser/Thr_Proteases_Immune/Dev"/>
</dbReference>
<dbReference type="InterPro" id="IPR001254">
    <property type="entry name" value="Trypsin_dom"/>
</dbReference>
<dbReference type="InterPro" id="IPR001314">
    <property type="entry name" value="Peptidase_S1A"/>
</dbReference>
<dbReference type="CDD" id="cd00190">
    <property type="entry name" value="Tryp_SPc"/>
    <property type="match status" value="1"/>
</dbReference>
<dbReference type="GO" id="GO:0004252">
    <property type="term" value="F:serine-type endopeptidase activity"/>
    <property type="evidence" value="ECO:0007669"/>
    <property type="project" value="InterPro"/>
</dbReference>
<evidence type="ECO:0000313" key="8">
    <source>
        <dbReference type="EMBL" id="OWR49920.1"/>
    </source>
</evidence>
<keyword evidence="7" id="KW-1205">Fibrinolytic toxin</keyword>
<dbReference type="PROSITE" id="PS50240">
    <property type="entry name" value="TRYPSIN_DOM"/>
    <property type="match status" value="1"/>
</dbReference>
<evidence type="ECO:0000256" key="7">
    <source>
        <dbReference type="ARBA" id="ARBA00084094"/>
    </source>
</evidence>
<organism evidence="8 9">
    <name type="scientific">Danaus plexippus plexippus</name>
    <dbReference type="NCBI Taxonomy" id="278856"/>
    <lineage>
        <taxon>Eukaryota</taxon>
        <taxon>Metazoa</taxon>
        <taxon>Ecdysozoa</taxon>
        <taxon>Arthropoda</taxon>
        <taxon>Hexapoda</taxon>
        <taxon>Insecta</taxon>
        <taxon>Pterygota</taxon>
        <taxon>Neoptera</taxon>
        <taxon>Endopterygota</taxon>
        <taxon>Lepidoptera</taxon>
        <taxon>Glossata</taxon>
        <taxon>Ditrysia</taxon>
        <taxon>Papilionoidea</taxon>
        <taxon>Nymphalidae</taxon>
        <taxon>Danainae</taxon>
        <taxon>Danaini</taxon>
        <taxon>Danaina</taxon>
        <taxon>Danaus</taxon>
        <taxon>Danaus</taxon>
    </lineage>
</organism>
<keyword evidence="8" id="KW-0378">Hydrolase</keyword>
<dbReference type="Gene3D" id="2.40.10.10">
    <property type="entry name" value="Trypsin-like serine proteases"/>
    <property type="match status" value="1"/>
</dbReference>
<name>A0A212F859_DANPL</name>
<evidence type="ECO:0000256" key="6">
    <source>
        <dbReference type="ARBA" id="ARBA00055534"/>
    </source>
</evidence>
<proteinExistence type="inferred from homology"/>
<dbReference type="PRINTS" id="PR00722">
    <property type="entry name" value="CHYMOTRYPSIN"/>
</dbReference>
<dbReference type="AlphaFoldDB" id="A0A212F859"/>
<dbReference type="InterPro" id="IPR018114">
    <property type="entry name" value="TRYPSIN_HIS"/>
</dbReference>
<dbReference type="eggNOG" id="KOG3627">
    <property type="taxonomic scope" value="Eukaryota"/>
</dbReference>
<evidence type="ECO:0000256" key="3">
    <source>
        <dbReference type="ARBA" id="ARBA00023157"/>
    </source>
</evidence>
<dbReference type="GO" id="GO:0005576">
    <property type="term" value="C:extracellular region"/>
    <property type="evidence" value="ECO:0007669"/>
    <property type="project" value="UniProtKB-SubCell"/>
</dbReference>
<keyword evidence="4" id="KW-1199">Hemostasis impairing toxin</keyword>
<dbReference type="InterPro" id="IPR009003">
    <property type="entry name" value="Peptidase_S1_PA"/>
</dbReference>
<comment type="caution">
    <text evidence="8">The sequence shown here is derived from an EMBL/GenBank/DDBJ whole genome shotgun (WGS) entry which is preliminary data.</text>
</comment>
<dbReference type="KEGG" id="dpl:KGM_211762"/>
<dbReference type="PANTHER" id="PTHR24256">
    <property type="entry name" value="TRYPTASE-RELATED"/>
    <property type="match status" value="1"/>
</dbReference>
<dbReference type="Proteomes" id="UP000007151">
    <property type="component" value="Unassembled WGS sequence"/>
</dbReference>
<keyword evidence="8" id="KW-0645">Protease</keyword>
<dbReference type="InterPro" id="IPR043504">
    <property type="entry name" value="Peptidase_S1_PA_chymotrypsin"/>
</dbReference>
<dbReference type="InterPro" id="IPR033116">
    <property type="entry name" value="TRYPSIN_SER"/>
</dbReference>
<evidence type="ECO:0000256" key="4">
    <source>
        <dbReference type="ARBA" id="ARBA00023240"/>
    </source>
</evidence>
<gene>
    <name evidence="8" type="ORF">KGM_211762</name>
</gene>
<comment type="function">
    <text evidence="6">Fibrinolytic activity; shows preferential cleavage of Arg-Gly bonds in all three fibrinogen chains. Contact with the caterpillars causes severe bleeding, due the anticoagulant effect of the protein.</text>
</comment>
<dbReference type="PROSITE" id="PS00135">
    <property type="entry name" value="TRYPSIN_SER"/>
    <property type="match status" value="1"/>
</dbReference>
<accession>A0A212F859</accession>
<dbReference type="SUPFAM" id="SSF50494">
    <property type="entry name" value="Trypsin-like serine proteases"/>
    <property type="match status" value="1"/>
</dbReference>
<sequence>MTSAYLLSILLVLGLVQANPLTVDHDVGFLEDVRGSSVRIVGGIEATEGQIPYQVYMRTVRADGGVLSCGGSIIHNEWVLTAAHCLGSFVKFYIRFGVIHLDKPLLVLEEDDSNAFLYPTYIGDLIQVQPNDIGLLKLSSSVTFGPTIQPIRLQNSKQKDIDYTGQRLVVSGFGYTDESWHGDSSSDVLLWTFVRGYSNQDCARIYRSVRESTVCAESYNATQSACYGDSGGPLTKIDEDGRVTQIGVVSFGSRLGCTIGRPTGYIRPGYYHDWFEEITGIDFDWKSYESNSIVIAGHELAEEH</sequence>
<dbReference type="EMBL" id="AGBW02009787">
    <property type="protein sequence ID" value="OWR49920.1"/>
    <property type="molecule type" value="Genomic_DNA"/>
</dbReference>
<evidence type="ECO:0000256" key="2">
    <source>
        <dbReference type="ARBA" id="ARBA00022656"/>
    </source>
</evidence>
<keyword evidence="2" id="KW-0800">Toxin</keyword>
<dbReference type="GO" id="GO:0090729">
    <property type="term" value="F:toxin activity"/>
    <property type="evidence" value="ECO:0007669"/>
    <property type="project" value="UniProtKB-KW"/>
</dbReference>
<dbReference type="STRING" id="278856.A0A212F859"/>